<feature type="signal peptide" evidence="2">
    <location>
        <begin position="1"/>
        <end position="26"/>
    </location>
</feature>
<dbReference type="EMBL" id="ML210445">
    <property type="protein sequence ID" value="TFK17970.1"/>
    <property type="molecule type" value="Genomic_DNA"/>
</dbReference>
<protein>
    <submittedName>
        <fullName evidence="3">Uncharacterized protein</fullName>
    </submittedName>
</protein>
<sequence length="139" mass="15261">MKFTSTFNVLFTTLFLTLLAPQVVATAEGESALEARSDGFGAEPELESRFICKGINCGGRPTLFPGLGGGGGGGPRRRPGGRPRPRSFHEEDLEEVLARAYEIVEERSMRRRFPPGYRGTTLFGGPARRPRGFEEDELD</sequence>
<feature type="region of interest" description="Disordered" evidence="1">
    <location>
        <begin position="63"/>
        <end position="90"/>
    </location>
</feature>
<feature type="chain" id="PRO_5022725480" evidence="2">
    <location>
        <begin position="27"/>
        <end position="139"/>
    </location>
</feature>
<evidence type="ECO:0000313" key="4">
    <source>
        <dbReference type="Proteomes" id="UP000307440"/>
    </source>
</evidence>
<reference evidence="3 4" key="1">
    <citation type="journal article" date="2019" name="Nat. Ecol. Evol.">
        <title>Megaphylogeny resolves global patterns of mushroom evolution.</title>
        <authorList>
            <person name="Varga T."/>
            <person name="Krizsan K."/>
            <person name="Foldi C."/>
            <person name="Dima B."/>
            <person name="Sanchez-Garcia M."/>
            <person name="Sanchez-Ramirez S."/>
            <person name="Szollosi G.J."/>
            <person name="Szarkandi J.G."/>
            <person name="Papp V."/>
            <person name="Albert L."/>
            <person name="Andreopoulos W."/>
            <person name="Angelini C."/>
            <person name="Antonin V."/>
            <person name="Barry K.W."/>
            <person name="Bougher N.L."/>
            <person name="Buchanan P."/>
            <person name="Buyck B."/>
            <person name="Bense V."/>
            <person name="Catcheside P."/>
            <person name="Chovatia M."/>
            <person name="Cooper J."/>
            <person name="Damon W."/>
            <person name="Desjardin D."/>
            <person name="Finy P."/>
            <person name="Geml J."/>
            <person name="Haridas S."/>
            <person name="Hughes K."/>
            <person name="Justo A."/>
            <person name="Karasinski D."/>
            <person name="Kautmanova I."/>
            <person name="Kiss B."/>
            <person name="Kocsube S."/>
            <person name="Kotiranta H."/>
            <person name="LaButti K.M."/>
            <person name="Lechner B.E."/>
            <person name="Liimatainen K."/>
            <person name="Lipzen A."/>
            <person name="Lukacs Z."/>
            <person name="Mihaltcheva S."/>
            <person name="Morgado L.N."/>
            <person name="Niskanen T."/>
            <person name="Noordeloos M.E."/>
            <person name="Ohm R.A."/>
            <person name="Ortiz-Santana B."/>
            <person name="Ovrebo C."/>
            <person name="Racz N."/>
            <person name="Riley R."/>
            <person name="Savchenko A."/>
            <person name="Shiryaev A."/>
            <person name="Soop K."/>
            <person name="Spirin V."/>
            <person name="Szebenyi C."/>
            <person name="Tomsovsky M."/>
            <person name="Tulloss R.E."/>
            <person name="Uehling J."/>
            <person name="Grigoriev I.V."/>
            <person name="Vagvolgyi C."/>
            <person name="Papp T."/>
            <person name="Martin F.M."/>
            <person name="Miettinen O."/>
            <person name="Hibbett D.S."/>
            <person name="Nagy L.G."/>
        </authorList>
    </citation>
    <scope>NUCLEOTIDE SEQUENCE [LARGE SCALE GENOMIC DNA]</scope>
    <source>
        <strain evidence="3 4">CBS 121175</strain>
    </source>
</reference>
<accession>A0A5C3KDB9</accession>
<keyword evidence="2" id="KW-0732">Signal</keyword>
<gene>
    <name evidence="3" type="ORF">FA15DRAFT_760855</name>
</gene>
<organism evidence="3 4">
    <name type="scientific">Coprinopsis marcescibilis</name>
    <name type="common">Agaric fungus</name>
    <name type="synonym">Psathyrella marcescibilis</name>
    <dbReference type="NCBI Taxonomy" id="230819"/>
    <lineage>
        <taxon>Eukaryota</taxon>
        <taxon>Fungi</taxon>
        <taxon>Dikarya</taxon>
        <taxon>Basidiomycota</taxon>
        <taxon>Agaricomycotina</taxon>
        <taxon>Agaricomycetes</taxon>
        <taxon>Agaricomycetidae</taxon>
        <taxon>Agaricales</taxon>
        <taxon>Agaricineae</taxon>
        <taxon>Psathyrellaceae</taxon>
        <taxon>Coprinopsis</taxon>
    </lineage>
</organism>
<evidence type="ECO:0000256" key="2">
    <source>
        <dbReference type="SAM" id="SignalP"/>
    </source>
</evidence>
<name>A0A5C3KDB9_COPMA</name>
<dbReference type="Proteomes" id="UP000307440">
    <property type="component" value="Unassembled WGS sequence"/>
</dbReference>
<evidence type="ECO:0000256" key="1">
    <source>
        <dbReference type="SAM" id="MobiDB-lite"/>
    </source>
</evidence>
<proteinExistence type="predicted"/>
<keyword evidence="4" id="KW-1185">Reference proteome</keyword>
<dbReference type="AlphaFoldDB" id="A0A5C3KDB9"/>
<feature type="compositionally biased region" description="Basic residues" evidence="1">
    <location>
        <begin position="75"/>
        <end position="86"/>
    </location>
</feature>
<evidence type="ECO:0000313" key="3">
    <source>
        <dbReference type="EMBL" id="TFK17970.1"/>
    </source>
</evidence>
<feature type="region of interest" description="Disordered" evidence="1">
    <location>
        <begin position="114"/>
        <end position="139"/>
    </location>
</feature>